<protein>
    <submittedName>
        <fullName evidence="2">Putative reverse transcriptase</fullName>
    </submittedName>
</protein>
<dbReference type="AlphaFoldDB" id="A0A023EZE6"/>
<keyword evidence="2" id="KW-0548">Nucleotidyltransferase</keyword>
<evidence type="ECO:0000259" key="1">
    <source>
        <dbReference type="PROSITE" id="PS50878"/>
    </source>
</evidence>
<evidence type="ECO:0000313" key="2">
    <source>
        <dbReference type="EMBL" id="JAC14141.1"/>
    </source>
</evidence>
<dbReference type="PROSITE" id="PS50878">
    <property type="entry name" value="RT_POL"/>
    <property type="match status" value="1"/>
</dbReference>
<dbReference type="InterPro" id="IPR000477">
    <property type="entry name" value="RT_dom"/>
</dbReference>
<dbReference type="InterPro" id="IPR052560">
    <property type="entry name" value="RdDP_mobile_element"/>
</dbReference>
<dbReference type="Pfam" id="PF00078">
    <property type="entry name" value="RVT_1"/>
    <property type="match status" value="1"/>
</dbReference>
<dbReference type="SUPFAM" id="SSF56219">
    <property type="entry name" value="DNase I-like"/>
    <property type="match status" value="1"/>
</dbReference>
<dbReference type="PANTHER" id="PTHR36688:SF2">
    <property type="entry name" value="ENDONUCLEASE_EXONUCLEASE_PHOSPHATASE DOMAIN-CONTAINING PROTEIN"/>
    <property type="match status" value="1"/>
</dbReference>
<dbReference type="GO" id="GO:0003964">
    <property type="term" value="F:RNA-directed DNA polymerase activity"/>
    <property type="evidence" value="ECO:0007669"/>
    <property type="project" value="UniProtKB-KW"/>
</dbReference>
<proteinExistence type="evidence at transcript level"/>
<dbReference type="InterPro" id="IPR036691">
    <property type="entry name" value="Endo/exonu/phosph_ase_sf"/>
</dbReference>
<dbReference type="EMBL" id="GBBI01004571">
    <property type="protein sequence ID" value="JAC14141.1"/>
    <property type="molecule type" value="mRNA"/>
</dbReference>
<dbReference type="PANTHER" id="PTHR36688">
    <property type="entry name" value="ENDO/EXONUCLEASE/PHOSPHATASE DOMAIN-CONTAINING PROTEIN"/>
    <property type="match status" value="1"/>
</dbReference>
<dbReference type="Gene3D" id="3.60.10.10">
    <property type="entry name" value="Endonuclease/exonuclease/phosphatase"/>
    <property type="match status" value="1"/>
</dbReference>
<feature type="domain" description="Reverse transcriptase" evidence="1">
    <location>
        <begin position="474"/>
        <end position="742"/>
    </location>
</feature>
<dbReference type="Pfam" id="PF14529">
    <property type="entry name" value="Exo_endo_phos_2"/>
    <property type="match status" value="1"/>
</dbReference>
<keyword evidence="2" id="KW-0695">RNA-directed DNA polymerase</keyword>
<dbReference type="SUPFAM" id="SSF56672">
    <property type="entry name" value="DNA/RNA polymerases"/>
    <property type="match status" value="1"/>
</dbReference>
<organism evidence="2">
    <name type="scientific">Triatoma infestans</name>
    <name type="common">Assassin bug</name>
    <dbReference type="NCBI Taxonomy" id="30076"/>
    <lineage>
        <taxon>Eukaryota</taxon>
        <taxon>Metazoa</taxon>
        <taxon>Ecdysozoa</taxon>
        <taxon>Arthropoda</taxon>
        <taxon>Hexapoda</taxon>
        <taxon>Insecta</taxon>
        <taxon>Pterygota</taxon>
        <taxon>Neoptera</taxon>
        <taxon>Paraneoptera</taxon>
        <taxon>Hemiptera</taxon>
        <taxon>Heteroptera</taxon>
        <taxon>Panheteroptera</taxon>
        <taxon>Cimicomorpha</taxon>
        <taxon>Reduviidae</taxon>
        <taxon>Triatominae</taxon>
        <taxon>Triatoma</taxon>
    </lineage>
</organism>
<name>A0A023EZE6_TRIIF</name>
<reference evidence="2" key="1">
    <citation type="journal article" date="2014" name="PLoS Negl. Trop. Dis.">
        <title>An updated insight into the Sialotranscriptome of Triatoma infestans: developmental stage and geographic variations.</title>
        <authorList>
            <person name="Schwarz A."/>
            <person name="Medrano-Mercado N."/>
            <person name="Schaub G.A."/>
            <person name="Struchiner C.J."/>
            <person name="Bargues M.D."/>
            <person name="Levy M.Z."/>
            <person name="Ribeiro J.M."/>
        </authorList>
    </citation>
    <scope>NUCLEOTIDE SEQUENCE</scope>
    <source>
        <strain evidence="2">Chile</strain>
        <tissue evidence="2">Salivary glands</tissue>
    </source>
</reference>
<sequence>NINFMLWNSRRLKNKIGDLENTLRTEKIDICGINETRLHHKFKLKISGYKVYRNDRNTHGGGVALFVNTSIKHDEIHLPKINKMEAVAIKLYTENYECIVVCLYNPPSTTLTLNCLKKLFNLGTRVIIIGDLNAKHIGWNCASNNINGKCLLDYSLRLGFNILYSDEPTYFPANSQCNASTLDLILLKGISNISTPISRAMLDSDHNPVFFELLEKPERNPSTYRYDFSNANWRLYRQLINERITCAKPAIENSHDLENVVTNFTDTLIQACRHAVPLIKANTFNNVLPLKLKYLIKIRNIIRRTYQKYRIYRLKPLINYLNTFIKTEINNQRNKNFTKYVGSLEASTGTLWATVKKLKGNIIHIPPLLSNQQYVYSNIDKANAFALHFENVSKQNKHLRTKYHTNRITRRVKDYLQQNSIQNVTYKLTSPRTLNLIIKALKNKKSPGSDKINNKLLKNLPKKAIVYFTYVINKIISLQYFPKQWKHSTVIVLPKPGKDSKLLSSYRPISLLNTLSKVAEKIILSIINQHLAQNNILINEQFGFRKGHSATAQLARLVDNITEKFNERKNTGMLLLDIEKAFDTVWHVGLLYKMITYGFPAYVVSLVQCYLAERTFQVQVGDILSDRRGLVSGVPQGSVLGPVLFNIFLNDIPVKDNVLLSLFADDTALYVSSWRTDTITNRLTQNLLKLLKYFHKWKIKINTEKTQAIFFTKRRPTLRNQITIANRPIEWAPTVKYLGVTLDKSLTFTPHINAIVQRSKALILQLFPLLNRHSTLSVGNKILLYKVLVRPVLTYAAPCWSIMSETNLKKLQRVQNKFLRFAIDAPRYTPIKLLHEKTKIEFIKELLKGNMYKFLS</sequence>
<dbReference type="InterPro" id="IPR005135">
    <property type="entry name" value="Endo/exonuclease/phosphatase"/>
</dbReference>
<keyword evidence="2" id="KW-0808">Transferase</keyword>
<dbReference type="InterPro" id="IPR043502">
    <property type="entry name" value="DNA/RNA_pol_sf"/>
</dbReference>
<feature type="non-terminal residue" evidence="2">
    <location>
        <position position="1"/>
    </location>
</feature>
<dbReference type="CDD" id="cd01650">
    <property type="entry name" value="RT_nLTR_like"/>
    <property type="match status" value="1"/>
</dbReference>
<accession>A0A023EZE6</accession>